<feature type="transmembrane region" description="Helical" evidence="6">
    <location>
        <begin position="95"/>
        <end position="126"/>
    </location>
</feature>
<comment type="subcellular location">
    <subcellularLocation>
        <location evidence="1">Membrane</location>
        <topology evidence="1">Multi-pass membrane protein</topology>
    </subcellularLocation>
</comment>
<feature type="transmembrane region" description="Helical" evidence="6">
    <location>
        <begin position="138"/>
        <end position="158"/>
    </location>
</feature>
<evidence type="ECO:0000313" key="8">
    <source>
        <dbReference type="EMBL" id="GHB23907.1"/>
    </source>
</evidence>
<evidence type="ECO:0000256" key="3">
    <source>
        <dbReference type="ARBA" id="ARBA00022692"/>
    </source>
</evidence>
<dbReference type="InterPro" id="IPR003474">
    <property type="entry name" value="Glcn_transporter"/>
</dbReference>
<dbReference type="PANTHER" id="PTHR30354">
    <property type="entry name" value="GNT FAMILY GLUCONATE TRANSPORTER"/>
    <property type="match status" value="1"/>
</dbReference>
<dbReference type="Pfam" id="PF03600">
    <property type="entry name" value="CitMHS"/>
    <property type="match status" value="1"/>
</dbReference>
<keyword evidence="9" id="KW-1185">Reference proteome</keyword>
<evidence type="ECO:0000256" key="2">
    <source>
        <dbReference type="ARBA" id="ARBA00022448"/>
    </source>
</evidence>
<organism evidence="8 9">
    <name type="scientific">Salinicola rhizosphaerae</name>
    <dbReference type="NCBI Taxonomy" id="1443141"/>
    <lineage>
        <taxon>Bacteria</taxon>
        <taxon>Pseudomonadati</taxon>
        <taxon>Pseudomonadota</taxon>
        <taxon>Gammaproteobacteria</taxon>
        <taxon>Oceanospirillales</taxon>
        <taxon>Halomonadaceae</taxon>
        <taxon>Salinicola</taxon>
    </lineage>
</organism>
<keyword evidence="3 6" id="KW-0812">Transmembrane</keyword>
<accession>A0ABQ3E3N5</accession>
<protein>
    <submittedName>
        <fullName evidence="8">Citrate transporter</fullName>
    </submittedName>
</protein>
<evidence type="ECO:0000313" key="9">
    <source>
        <dbReference type="Proteomes" id="UP000646745"/>
    </source>
</evidence>
<dbReference type="InterPro" id="IPR004680">
    <property type="entry name" value="Cit_transptr-like_dom"/>
</dbReference>
<evidence type="ECO:0000256" key="4">
    <source>
        <dbReference type="ARBA" id="ARBA00022989"/>
    </source>
</evidence>
<feature type="transmembrane region" description="Helical" evidence="6">
    <location>
        <begin position="178"/>
        <end position="198"/>
    </location>
</feature>
<dbReference type="NCBIfam" id="TIGR00784">
    <property type="entry name" value="citMHS"/>
    <property type="match status" value="1"/>
</dbReference>
<reference evidence="9" key="1">
    <citation type="journal article" date="2019" name="Int. J. Syst. Evol. Microbiol.">
        <title>The Global Catalogue of Microorganisms (GCM) 10K type strain sequencing project: providing services to taxonomists for standard genome sequencing and annotation.</title>
        <authorList>
            <consortium name="The Broad Institute Genomics Platform"/>
            <consortium name="The Broad Institute Genome Sequencing Center for Infectious Disease"/>
            <person name="Wu L."/>
            <person name="Ma J."/>
        </authorList>
    </citation>
    <scope>NUCLEOTIDE SEQUENCE [LARGE SCALE GENOMIC DNA]</scope>
    <source>
        <strain evidence="9">KCTC 32998</strain>
    </source>
</reference>
<evidence type="ECO:0000256" key="1">
    <source>
        <dbReference type="ARBA" id="ARBA00004141"/>
    </source>
</evidence>
<feature type="transmembrane region" description="Helical" evidence="6">
    <location>
        <begin position="411"/>
        <end position="429"/>
    </location>
</feature>
<feature type="transmembrane region" description="Helical" evidence="6">
    <location>
        <begin position="284"/>
        <end position="305"/>
    </location>
</feature>
<sequence length="431" mass="45652">MLTIIGLGIIIAIVALLLTERVTPIIALSMVPLIGALIAGFGIGDIAGFFETGLEDVTDVAVMFIFAILFFGVLQDVGLFDPLINRVVALTRGNVIAVAMGTGVIGTVAHLDGSGASTFLISVPALLPLYRRLRMSPYLLLLIVSASIGIMNLVPWAGPIGRAAAVTNISPTELWRGMLPVQIAGFVILMVFAALLGLREQRRIARLPASEDVPTSAEVINEAENNKALPPKFWLNLAIAIVTIGVLASGILPPAYAFMIALGVVLLVNFPKPSQQMERIKAHAAGALMMASIISAAGAFLGILSGTGMLESIATDLAQVLPQSMVPYLHLVIGVFGVPLDMLTSTDAYYFALLPVVEQVTSTQGIPPDQVVYAMAIGNNVGKMISPFSPAMWLALGLAGAEMGRHIRYSFFLLWLFSLVMLGFAYLLGVV</sequence>
<keyword evidence="5 6" id="KW-0472">Membrane</keyword>
<keyword evidence="4 6" id="KW-1133">Transmembrane helix</keyword>
<feature type="transmembrane region" description="Helical" evidence="6">
    <location>
        <begin position="233"/>
        <end position="249"/>
    </location>
</feature>
<dbReference type="InterPro" id="IPR014738">
    <property type="entry name" value="Citrate_transporter"/>
</dbReference>
<dbReference type="PANTHER" id="PTHR30354:SF26">
    <property type="entry name" value="TRANSPORTER, PUTATIVE-RELATED"/>
    <property type="match status" value="1"/>
</dbReference>
<dbReference type="RefSeq" id="WP_189444916.1">
    <property type="nucleotide sequence ID" value="NZ_BMZI01000005.1"/>
</dbReference>
<keyword evidence="2" id="KW-0813">Transport</keyword>
<gene>
    <name evidence="8" type="ORF">GCM10009038_23620</name>
</gene>
<evidence type="ECO:0000256" key="5">
    <source>
        <dbReference type="ARBA" id="ARBA00023136"/>
    </source>
</evidence>
<comment type="caution">
    <text evidence="8">The sequence shown here is derived from an EMBL/GenBank/DDBJ whole genome shotgun (WGS) entry which is preliminary data.</text>
</comment>
<feature type="transmembrane region" description="Helical" evidence="6">
    <location>
        <begin position="31"/>
        <end position="50"/>
    </location>
</feature>
<feature type="domain" description="Citrate transporter-like" evidence="7">
    <location>
        <begin position="15"/>
        <end position="378"/>
    </location>
</feature>
<name>A0ABQ3E3N5_9GAMM</name>
<dbReference type="EMBL" id="BMZI01000005">
    <property type="protein sequence ID" value="GHB23907.1"/>
    <property type="molecule type" value="Genomic_DNA"/>
</dbReference>
<evidence type="ECO:0000256" key="6">
    <source>
        <dbReference type="SAM" id="Phobius"/>
    </source>
</evidence>
<evidence type="ECO:0000259" key="7">
    <source>
        <dbReference type="Pfam" id="PF03600"/>
    </source>
</evidence>
<dbReference type="Proteomes" id="UP000646745">
    <property type="component" value="Unassembled WGS sequence"/>
</dbReference>
<proteinExistence type="predicted"/>
<feature type="transmembrane region" description="Helical" evidence="6">
    <location>
        <begin position="57"/>
        <end position="75"/>
    </location>
</feature>